<keyword evidence="10" id="KW-1185">Reference proteome</keyword>
<dbReference type="GO" id="GO:0046872">
    <property type="term" value="F:metal ion binding"/>
    <property type="evidence" value="ECO:0007669"/>
    <property type="project" value="UniProtKB-KW"/>
</dbReference>
<reference evidence="9 10" key="1">
    <citation type="submission" date="2019-02" db="EMBL/GenBank/DDBJ databases">
        <title>Deep-cultivation of Planctomycetes and their phenomic and genomic characterization uncovers novel biology.</title>
        <authorList>
            <person name="Wiegand S."/>
            <person name="Jogler M."/>
            <person name="Boedeker C."/>
            <person name="Pinto D."/>
            <person name="Vollmers J."/>
            <person name="Rivas-Marin E."/>
            <person name="Kohn T."/>
            <person name="Peeters S.H."/>
            <person name="Heuer A."/>
            <person name="Rast P."/>
            <person name="Oberbeckmann S."/>
            <person name="Bunk B."/>
            <person name="Jeske O."/>
            <person name="Meyerdierks A."/>
            <person name="Storesund J.E."/>
            <person name="Kallscheuer N."/>
            <person name="Luecker S."/>
            <person name="Lage O.M."/>
            <person name="Pohl T."/>
            <person name="Merkel B.J."/>
            <person name="Hornburger P."/>
            <person name="Mueller R.-W."/>
            <person name="Bruemmer F."/>
            <person name="Labrenz M."/>
            <person name="Spormann A.M."/>
            <person name="Op den Camp H."/>
            <person name="Overmann J."/>
            <person name="Amann R."/>
            <person name="Jetten M.S.M."/>
            <person name="Mascher T."/>
            <person name="Medema M.H."/>
            <person name="Devos D.P."/>
            <person name="Kaster A.-K."/>
            <person name="Ovreas L."/>
            <person name="Rohde M."/>
            <person name="Galperin M.Y."/>
            <person name="Jogler C."/>
        </authorList>
    </citation>
    <scope>NUCLEOTIDE SEQUENCE [LARGE SCALE GENOMIC DNA]</scope>
    <source>
        <strain evidence="9 10">Mal48</strain>
    </source>
</reference>
<dbReference type="InterPro" id="IPR033942">
    <property type="entry name" value="IMPase"/>
</dbReference>
<evidence type="ECO:0000256" key="5">
    <source>
        <dbReference type="ARBA" id="ARBA00022801"/>
    </source>
</evidence>
<feature type="binding site" evidence="7">
    <location>
        <position position="83"/>
    </location>
    <ligand>
        <name>Mg(2+)</name>
        <dbReference type="ChEBI" id="CHEBI:18420"/>
        <label>1</label>
        <note>catalytic</note>
    </ligand>
</feature>
<keyword evidence="6 7" id="KW-0460">Magnesium</keyword>
<dbReference type="GO" id="GO:0007165">
    <property type="term" value="P:signal transduction"/>
    <property type="evidence" value="ECO:0007669"/>
    <property type="project" value="TreeGrafter"/>
</dbReference>
<evidence type="ECO:0000256" key="2">
    <source>
        <dbReference type="ARBA" id="ARBA00001946"/>
    </source>
</evidence>
<dbReference type="InterPro" id="IPR020583">
    <property type="entry name" value="Inositol_monoP_metal-BS"/>
</dbReference>
<protein>
    <recommendedName>
        <fullName evidence="8">Inositol-1-monophosphatase</fullName>
        <ecNumber evidence="8">3.1.3.25</ecNumber>
    </recommendedName>
</protein>
<dbReference type="EC" id="3.1.3.25" evidence="8"/>
<dbReference type="PROSITE" id="PS00630">
    <property type="entry name" value="IMP_2"/>
    <property type="match status" value="1"/>
</dbReference>
<dbReference type="Pfam" id="PF00459">
    <property type="entry name" value="Inositol_P"/>
    <property type="match status" value="1"/>
</dbReference>
<dbReference type="SUPFAM" id="SSF56655">
    <property type="entry name" value="Carbohydrate phosphatase"/>
    <property type="match status" value="1"/>
</dbReference>
<dbReference type="GO" id="GO:0008934">
    <property type="term" value="F:inositol monophosphate 1-phosphatase activity"/>
    <property type="evidence" value="ECO:0007669"/>
    <property type="project" value="InterPro"/>
</dbReference>
<sequence length="260" mass="28421">MDRTDLLEVATEAARLGGAILQDWAGRFTPREKSPANLVTEADLASEKAIFELISSKFPDHRFLGEEGLLRNEGNSPYRWIIDPLDGTSNYVHKFPYYAVSIGLECDGELIVGVIYDPNRDEMFTAIQGEGAQLNGQKIEVSVIDELSSAMCMASLPIKASRDNKAVRRFLDVLEAAQTVQRTGSAALNLCAVACGRIESFWSTSLKPWDMAAGVLIVREGGGKVTTCEDQEFDVNVPNMLASNGTSLHAEISARLQYAE</sequence>
<dbReference type="AlphaFoldDB" id="A0A517QPB8"/>
<dbReference type="InterPro" id="IPR000760">
    <property type="entry name" value="Inositol_monophosphatase-like"/>
</dbReference>
<comment type="similarity">
    <text evidence="3 8">Belongs to the inositol monophosphatase superfamily.</text>
</comment>
<evidence type="ECO:0000313" key="9">
    <source>
        <dbReference type="EMBL" id="QDT33462.1"/>
    </source>
</evidence>
<feature type="binding site" evidence="7">
    <location>
        <position position="66"/>
    </location>
    <ligand>
        <name>Mg(2+)</name>
        <dbReference type="ChEBI" id="CHEBI:18420"/>
        <label>1</label>
        <note>catalytic</note>
    </ligand>
</feature>
<name>A0A517QPB8_9PLAN</name>
<dbReference type="GO" id="GO:0046854">
    <property type="term" value="P:phosphatidylinositol phosphate biosynthetic process"/>
    <property type="evidence" value="ECO:0007669"/>
    <property type="project" value="InterPro"/>
</dbReference>
<feature type="binding site" evidence="7">
    <location>
        <position position="86"/>
    </location>
    <ligand>
        <name>Mg(2+)</name>
        <dbReference type="ChEBI" id="CHEBI:18420"/>
        <label>1</label>
        <note>catalytic</note>
    </ligand>
</feature>
<dbReference type="PRINTS" id="PR00377">
    <property type="entry name" value="IMPHPHTASES"/>
</dbReference>
<dbReference type="GO" id="GO:0006020">
    <property type="term" value="P:inositol metabolic process"/>
    <property type="evidence" value="ECO:0007669"/>
    <property type="project" value="TreeGrafter"/>
</dbReference>
<dbReference type="KEGG" id="tpol:Mal48_27150"/>
<dbReference type="EMBL" id="CP036267">
    <property type="protein sequence ID" value="QDT33462.1"/>
    <property type="molecule type" value="Genomic_DNA"/>
</dbReference>
<feature type="binding site" evidence="7">
    <location>
        <position position="85"/>
    </location>
    <ligand>
        <name>Mg(2+)</name>
        <dbReference type="ChEBI" id="CHEBI:18420"/>
        <label>1</label>
        <note>catalytic</note>
    </ligand>
</feature>
<evidence type="ECO:0000256" key="8">
    <source>
        <dbReference type="RuleBase" id="RU364068"/>
    </source>
</evidence>
<evidence type="ECO:0000256" key="6">
    <source>
        <dbReference type="ARBA" id="ARBA00022842"/>
    </source>
</evidence>
<evidence type="ECO:0000256" key="7">
    <source>
        <dbReference type="PIRSR" id="PIRSR600760-2"/>
    </source>
</evidence>
<evidence type="ECO:0000256" key="4">
    <source>
        <dbReference type="ARBA" id="ARBA00022723"/>
    </source>
</evidence>
<accession>A0A517QPB8</accession>
<dbReference type="PANTHER" id="PTHR20854">
    <property type="entry name" value="INOSITOL MONOPHOSPHATASE"/>
    <property type="match status" value="1"/>
</dbReference>
<comment type="cofactor">
    <cofactor evidence="2 7 8">
        <name>Mg(2+)</name>
        <dbReference type="ChEBI" id="CHEBI:18420"/>
    </cofactor>
</comment>
<proteinExistence type="inferred from homology"/>
<dbReference type="FunFam" id="3.30.540.10:FF:000003">
    <property type="entry name" value="Inositol-1-monophosphatase"/>
    <property type="match status" value="1"/>
</dbReference>
<evidence type="ECO:0000256" key="3">
    <source>
        <dbReference type="ARBA" id="ARBA00009759"/>
    </source>
</evidence>
<keyword evidence="5 8" id="KW-0378">Hydrolase</keyword>
<dbReference type="OrthoDB" id="9772456at2"/>
<dbReference type="InterPro" id="IPR020550">
    <property type="entry name" value="Inositol_monophosphatase_CS"/>
</dbReference>
<dbReference type="PROSITE" id="PS00629">
    <property type="entry name" value="IMP_1"/>
    <property type="match status" value="1"/>
</dbReference>
<dbReference type="Proteomes" id="UP000315724">
    <property type="component" value="Chromosome"/>
</dbReference>
<evidence type="ECO:0000313" key="10">
    <source>
        <dbReference type="Proteomes" id="UP000315724"/>
    </source>
</evidence>
<dbReference type="Gene3D" id="3.40.190.80">
    <property type="match status" value="1"/>
</dbReference>
<keyword evidence="4 7" id="KW-0479">Metal-binding</keyword>
<evidence type="ECO:0000256" key="1">
    <source>
        <dbReference type="ARBA" id="ARBA00001033"/>
    </source>
</evidence>
<dbReference type="Gene3D" id="3.30.540.10">
    <property type="entry name" value="Fructose-1,6-Bisphosphatase, subunit A, domain 1"/>
    <property type="match status" value="1"/>
</dbReference>
<gene>
    <name evidence="9" type="primary">suhB</name>
    <name evidence="9" type="ORF">Mal48_27150</name>
</gene>
<organism evidence="9 10">
    <name type="scientific">Thalassoglobus polymorphus</name>
    <dbReference type="NCBI Taxonomy" id="2527994"/>
    <lineage>
        <taxon>Bacteria</taxon>
        <taxon>Pseudomonadati</taxon>
        <taxon>Planctomycetota</taxon>
        <taxon>Planctomycetia</taxon>
        <taxon>Planctomycetales</taxon>
        <taxon>Planctomycetaceae</taxon>
        <taxon>Thalassoglobus</taxon>
    </lineage>
</organism>
<dbReference type="RefSeq" id="WP_145199798.1">
    <property type="nucleotide sequence ID" value="NZ_CP036267.1"/>
</dbReference>
<dbReference type="CDD" id="cd01639">
    <property type="entry name" value="IMPase"/>
    <property type="match status" value="1"/>
</dbReference>
<dbReference type="PANTHER" id="PTHR20854:SF4">
    <property type="entry name" value="INOSITOL-1-MONOPHOSPHATASE-RELATED"/>
    <property type="match status" value="1"/>
</dbReference>
<feature type="binding site" evidence="7">
    <location>
        <position position="210"/>
    </location>
    <ligand>
        <name>Mg(2+)</name>
        <dbReference type="ChEBI" id="CHEBI:18420"/>
        <label>1</label>
        <note>catalytic</note>
    </ligand>
</feature>
<comment type="catalytic activity">
    <reaction evidence="1 8">
        <text>a myo-inositol phosphate + H2O = myo-inositol + phosphate</text>
        <dbReference type="Rhea" id="RHEA:24056"/>
        <dbReference type="ChEBI" id="CHEBI:15377"/>
        <dbReference type="ChEBI" id="CHEBI:17268"/>
        <dbReference type="ChEBI" id="CHEBI:43474"/>
        <dbReference type="ChEBI" id="CHEBI:84139"/>
        <dbReference type="EC" id="3.1.3.25"/>
    </reaction>
</comment>